<organism evidence="1">
    <name type="scientific">marine metagenome</name>
    <dbReference type="NCBI Taxonomy" id="408172"/>
    <lineage>
        <taxon>unclassified sequences</taxon>
        <taxon>metagenomes</taxon>
        <taxon>ecological metagenomes</taxon>
    </lineage>
</organism>
<evidence type="ECO:0000313" key="1">
    <source>
        <dbReference type="EMBL" id="SVC96952.1"/>
    </source>
</evidence>
<proteinExistence type="predicted"/>
<feature type="non-terminal residue" evidence="1">
    <location>
        <position position="268"/>
    </location>
</feature>
<dbReference type="PROSITE" id="PS51257">
    <property type="entry name" value="PROKAR_LIPOPROTEIN"/>
    <property type="match status" value="1"/>
</dbReference>
<reference evidence="1" key="1">
    <citation type="submission" date="2018-05" db="EMBL/GenBank/DDBJ databases">
        <authorList>
            <person name="Lanie J.A."/>
            <person name="Ng W.-L."/>
            <person name="Kazmierczak K.M."/>
            <person name="Andrzejewski T.M."/>
            <person name="Davidsen T.M."/>
            <person name="Wayne K.J."/>
            <person name="Tettelin H."/>
            <person name="Glass J.I."/>
            <person name="Rusch D."/>
            <person name="Podicherti R."/>
            <person name="Tsui H.-C.T."/>
            <person name="Winkler M.E."/>
        </authorList>
    </citation>
    <scope>NUCLEOTIDE SEQUENCE</scope>
</reference>
<gene>
    <name evidence="1" type="ORF">METZ01_LOCUS349806</name>
</gene>
<dbReference type="EMBL" id="UINC01121641">
    <property type="protein sequence ID" value="SVC96952.1"/>
    <property type="molecule type" value="Genomic_DNA"/>
</dbReference>
<dbReference type="AlphaFoldDB" id="A0A382RI98"/>
<protein>
    <submittedName>
        <fullName evidence="1">Uncharacterized protein</fullName>
    </submittedName>
</protein>
<sequence>MLYIKKQTTRFTVLSALFVTLTGCAATEDSSSGSGSSSYELKVSVSGLQQGKNVVLSSGQSTATNVFTENEALGITTDGTYSFGSFTSGTSYNITVLQQPVSQTCTVTSGESSLSASTTVAVACTSESYTISGTVVGMLSGQSVTLQNNSGDNLTVSSNTSFSFTTKVASGATYLVTVLTQPTGQTCTPNLNSGVVSDNVSDVSIICSFTVYTVSGNVSGLSGTLVLQNNYGSDQTLTSDGSFSFRVASSAKYNVRVKTQPNGKCTVS</sequence>
<accession>A0A382RI98</accession>
<name>A0A382RI98_9ZZZZ</name>